<dbReference type="EMBL" id="JAPEVA010000051">
    <property type="protein sequence ID" value="KAJ4403460.1"/>
    <property type="molecule type" value="Genomic_DNA"/>
</dbReference>
<evidence type="ECO:0000313" key="3">
    <source>
        <dbReference type="Proteomes" id="UP001140510"/>
    </source>
</evidence>
<keyword evidence="3" id="KW-1185">Reference proteome</keyword>
<dbReference type="AlphaFoldDB" id="A0A9W8ZCL1"/>
<organism evidence="2 3">
    <name type="scientific">Didymella pomorum</name>
    <dbReference type="NCBI Taxonomy" id="749634"/>
    <lineage>
        <taxon>Eukaryota</taxon>
        <taxon>Fungi</taxon>
        <taxon>Dikarya</taxon>
        <taxon>Ascomycota</taxon>
        <taxon>Pezizomycotina</taxon>
        <taxon>Dothideomycetes</taxon>
        <taxon>Pleosporomycetidae</taxon>
        <taxon>Pleosporales</taxon>
        <taxon>Pleosporineae</taxon>
        <taxon>Didymellaceae</taxon>
        <taxon>Didymella</taxon>
    </lineage>
</organism>
<proteinExistence type="predicted"/>
<name>A0A9W8ZCL1_9PLEO</name>
<protein>
    <submittedName>
        <fullName evidence="2">Uncharacterized protein</fullName>
    </submittedName>
</protein>
<accession>A0A9W8ZCL1</accession>
<evidence type="ECO:0000313" key="2">
    <source>
        <dbReference type="EMBL" id="KAJ4403460.1"/>
    </source>
</evidence>
<feature type="region of interest" description="Disordered" evidence="1">
    <location>
        <begin position="222"/>
        <end position="245"/>
    </location>
</feature>
<sequence length="245" mass="26020">MGHGPECWCDRHKKARYLTDKTGAAGRVLTYGSSESYHVWGDPNAAEAQTSLIVQFITSMKAKSGASSSDPEMGNLRTPSESAVTTIIPDTSPASSPIGTPGTTDAPFTVPEVEDNAESVSSDEDAVMITPMSEGTDFGFQRLVTPSPDARFELEGLEVIEGISVDSDSDSDWLDDEWTSISGRLHFPRLSSFSTTCAVSDASVQTSNAPMIVSLAPVTIPSPPQTPPTQAYQAHVSDVSKSETD</sequence>
<comment type="caution">
    <text evidence="2">The sequence shown here is derived from an EMBL/GenBank/DDBJ whole genome shotgun (WGS) entry which is preliminary data.</text>
</comment>
<gene>
    <name evidence="2" type="ORF">N0V91_006512</name>
</gene>
<reference evidence="2" key="1">
    <citation type="submission" date="2022-10" db="EMBL/GenBank/DDBJ databases">
        <title>Tapping the CABI collections for fungal endophytes: first genome assemblies for Collariella, Neodidymelliopsis, Ascochyta clinopodiicola, Didymella pomorum, Didymosphaeria variabile, Neocosmospora piperis and Neocucurbitaria cava.</title>
        <authorList>
            <person name="Hill R."/>
        </authorList>
    </citation>
    <scope>NUCLEOTIDE SEQUENCE</scope>
    <source>
        <strain evidence="2">IMI 355091</strain>
    </source>
</reference>
<dbReference type="OrthoDB" id="3789321at2759"/>
<dbReference type="Proteomes" id="UP001140510">
    <property type="component" value="Unassembled WGS sequence"/>
</dbReference>
<evidence type="ECO:0000256" key="1">
    <source>
        <dbReference type="SAM" id="MobiDB-lite"/>
    </source>
</evidence>